<dbReference type="Proteomes" id="UP001056386">
    <property type="component" value="Plasmid unnamed2"/>
</dbReference>
<gene>
    <name evidence="1" type="ORF">NFI99_13365</name>
</gene>
<dbReference type="Pfam" id="PF21983">
    <property type="entry name" value="NikA-like"/>
    <property type="match status" value="1"/>
</dbReference>
<name>A0ABY5BBG1_BURGL</name>
<keyword evidence="1" id="KW-0614">Plasmid</keyword>
<reference evidence="1" key="1">
    <citation type="submission" date="2022-06" db="EMBL/GenBank/DDBJ databases">
        <title>Draft genome sequence of Burkholderia glumae strain GR20004 isolated from rice panicle showing bacterial panicle blight.</title>
        <authorList>
            <person name="Choi S.Y."/>
            <person name="Lee Y.H."/>
        </authorList>
    </citation>
    <scope>NUCLEOTIDE SEQUENCE</scope>
    <source>
        <strain evidence="1">GR20004</strain>
        <plasmid evidence="1">unnamed2</plasmid>
    </source>
</reference>
<organism evidence="1 2">
    <name type="scientific">Burkholderia glumae</name>
    <name type="common">Pseudomonas glumae</name>
    <dbReference type="NCBI Taxonomy" id="337"/>
    <lineage>
        <taxon>Bacteria</taxon>
        <taxon>Pseudomonadati</taxon>
        <taxon>Pseudomonadota</taxon>
        <taxon>Betaproteobacteria</taxon>
        <taxon>Burkholderiales</taxon>
        <taxon>Burkholderiaceae</taxon>
        <taxon>Burkholderia</taxon>
    </lineage>
</organism>
<keyword evidence="2" id="KW-1185">Reference proteome</keyword>
<dbReference type="RefSeq" id="WP_252836607.1">
    <property type="nucleotide sequence ID" value="NZ_CP099585.1"/>
</dbReference>
<evidence type="ECO:0000313" key="1">
    <source>
        <dbReference type="EMBL" id="USS44272.1"/>
    </source>
</evidence>
<sequence>MPRSSGTSKGKSFPLTIRLNRDENQHYRSKANEAGLSVSEYCRQKLARGQLGDGLAQLENRLTALITAVQQIAAQIAATPAPAPATPGAERVQSSGIRLNKVQHAQLEAVFTSAEILGTIAHDRSPQVRDRAQDAARAKIRELTGGAHD</sequence>
<proteinExistence type="predicted"/>
<dbReference type="InterPro" id="IPR053842">
    <property type="entry name" value="NikA-like"/>
</dbReference>
<dbReference type="EMBL" id="CP099585">
    <property type="protein sequence ID" value="USS44272.1"/>
    <property type="molecule type" value="Genomic_DNA"/>
</dbReference>
<geneLocation type="plasmid" evidence="1 2">
    <name>unnamed2</name>
</geneLocation>
<accession>A0ABY5BBG1</accession>
<protein>
    <submittedName>
        <fullName evidence="1">Uncharacterized protein</fullName>
    </submittedName>
</protein>
<evidence type="ECO:0000313" key="2">
    <source>
        <dbReference type="Proteomes" id="UP001056386"/>
    </source>
</evidence>